<dbReference type="Ensembl" id="ENSPTET00000048846.1">
    <property type="protein sequence ID" value="ENSPTEP00000035938.1"/>
    <property type="gene ID" value="ENSPTEG00000033861.1"/>
</dbReference>
<evidence type="ECO:0000313" key="1">
    <source>
        <dbReference type="Ensembl" id="ENSPTEP00000035938.1"/>
    </source>
</evidence>
<organism evidence="1 2">
    <name type="scientific">Piliocolobus tephrosceles</name>
    <name type="common">Ugandan red Colobus</name>
    <dbReference type="NCBI Taxonomy" id="591936"/>
    <lineage>
        <taxon>Eukaryota</taxon>
        <taxon>Metazoa</taxon>
        <taxon>Chordata</taxon>
        <taxon>Craniata</taxon>
        <taxon>Vertebrata</taxon>
        <taxon>Euteleostomi</taxon>
        <taxon>Mammalia</taxon>
        <taxon>Eutheria</taxon>
        <taxon>Euarchontoglires</taxon>
        <taxon>Primates</taxon>
        <taxon>Haplorrhini</taxon>
        <taxon>Catarrhini</taxon>
        <taxon>Cercopithecidae</taxon>
        <taxon>Colobinae</taxon>
        <taxon>Piliocolobus</taxon>
    </lineage>
</organism>
<dbReference type="AlphaFoldDB" id="A0A8C9IFG3"/>
<proteinExistence type="predicted"/>
<sequence length="97" mass="10667">MSASCHFIICRFSDQRGGNTGKLYINKGLALNIPKEQSKVSGSCASFLVTIIDWAPCLPRAPDKQLDPVSTPEPEWLLNTATASIQHARGKQNRNKK</sequence>
<reference evidence="1" key="1">
    <citation type="submission" date="2025-08" db="UniProtKB">
        <authorList>
            <consortium name="Ensembl"/>
        </authorList>
    </citation>
    <scope>IDENTIFICATION</scope>
</reference>
<keyword evidence="2" id="KW-1185">Reference proteome</keyword>
<dbReference type="Proteomes" id="UP000694416">
    <property type="component" value="Unplaced"/>
</dbReference>
<accession>A0A8C9IFG3</accession>
<evidence type="ECO:0000313" key="2">
    <source>
        <dbReference type="Proteomes" id="UP000694416"/>
    </source>
</evidence>
<protein>
    <submittedName>
        <fullName evidence="1">Uncharacterized protein</fullName>
    </submittedName>
</protein>
<reference evidence="1" key="2">
    <citation type="submission" date="2025-09" db="UniProtKB">
        <authorList>
            <consortium name="Ensembl"/>
        </authorList>
    </citation>
    <scope>IDENTIFICATION</scope>
</reference>
<name>A0A8C9IFG3_9PRIM</name>